<dbReference type="Proteomes" id="UP001149090">
    <property type="component" value="Unassembled WGS sequence"/>
</dbReference>
<evidence type="ECO:0000313" key="2">
    <source>
        <dbReference type="EMBL" id="KAJ5073493.1"/>
    </source>
</evidence>
<dbReference type="InterPro" id="IPR014752">
    <property type="entry name" value="Arrestin-like_C"/>
</dbReference>
<protein>
    <submittedName>
        <fullName evidence="2">Vacuolar protein sorting-associated protein</fullName>
    </submittedName>
</protein>
<dbReference type="AlphaFoldDB" id="A0A9Q0LLB0"/>
<proteinExistence type="inferred from homology"/>
<evidence type="ECO:0000256" key="1">
    <source>
        <dbReference type="ARBA" id="ARBA00009100"/>
    </source>
</evidence>
<dbReference type="Gene3D" id="2.60.40.640">
    <property type="match status" value="1"/>
</dbReference>
<keyword evidence="3" id="KW-1185">Reference proteome</keyword>
<gene>
    <name evidence="2" type="ORF">M0811_08610</name>
</gene>
<sequence length="235" mass="27709">MSFFGSKPVCEVYVAFTDERVRKKITQTIKEQKHQLLVFTSGDSVGGKIKIQVKEGKKLEFEQIKVEFIGQIEVDIFVMNKKSMPDQGNPITMEVGIQDCIHIQFEYRKSKFHLEDVVIGKVFYLLSRIKLKFMEVSVIRREIIGKGEEIDYHNEIVSRFEIMDGTPVKGESIPIRFFLESLDLTPTYKKINNKFSVRYYLKLTLFDEEDKKYFKQSEIFLYRTHFDPFLKSNQN</sequence>
<comment type="caution">
    <text evidence="2">The sequence shown here is derived from an EMBL/GenBank/DDBJ whole genome shotgun (WGS) entry which is preliminary data.</text>
</comment>
<dbReference type="EMBL" id="JAPDFW010000074">
    <property type="protein sequence ID" value="KAJ5073493.1"/>
    <property type="molecule type" value="Genomic_DNA"/>
</dbReference>
<reference evidence="2" key="1">
    <citation type="submission" date="2022-10" db="EMBL/GenBank/DDBJ databases">
        <title>Novel sulphate-reducing endosymbionts in the free-living metamonad Anaeramoeba.</title>
        <authorList>
            <person name="Jerlstrom-Hultqvist J."/>
            <person name="Cepicka I."/>
            <person name="Gallot-Lavallee L."/>
            <person name="Salas-Leiva D."/>
            <person name="Curtis B.A."/>
            <person name="Zahonova K."/>
            <person name="Pipaliya S."/>
            <person name="Dacks J."/>
            <person name="Roger A.J."/>
        </authorList>
    </citation>
    <scope>NUCLEOTIDE SEQUENCE</scope>
    <source>
        <strain evidence="2">BMAN</strain>
    </source>
</reference>
<dbReference type="GO" id="GO:0006886">
    <property type="term" value="P:intracellular protein transport"/>
    <property type="evidence" value="ECO:0007669"/>
    <property type="project" value="InterPro"/>
</dbReference>
<organism evidence="2 3">
    <name type="scientific">Anaeramoeba ignava</name>
    <name type="common">Anaerobic marine amoeba</name>
    <dbReference type="NCBI Taxonomy" id="1746090"/>
    <lineage>
        <taxon>Eukaryota</taxon>
        <taxon>Metamonada</taxon>
        <taxon>Anaeramoebidae</taxon>
        <taxon>Anaeramoeba</taxon>
    </lineage>
</organism>
<dbReference type="OrthoDB" id="3821113at2759"/>
<name>A0A9Q0LLB0_ANAIG</name>
<comment type="similarity">
    <text evidence="1">Belongs to the VPS26 family.</text>
</comment>
<dbReference type="OMA" id="QRANSHQ"/>
<accession>A0A9Q0LLB0</accession>
<dbReference type="InterPro" id="IPR028934">
    <property type="entry name" value="Vps26-related"/>
</dbReference>
<dbReference type="PANTHER" id="PTHR12233">
    <property type="entry name" value="VACUOLAR PROTEIN SORTING 26 RELATED"/>
    <property type="match status" value="1"/>
</dbReference>
<dbReference type="Pfam" id="PF03643">
    <property type="entry name" value="Vps26"/>
    <property type="match status" value="1"/>
</dbReference>
<evidence type="ECO:0000313" key="3">
    <source>
        <dbReference type="Proteomes" id="UP001149090"/>
    </source>
</evidence>